<evidence type="ECO:0000313" key="1">
    <source>
        <dbReference type="EMBL" id="CZT04151.1"/>
    </source>
</evidence>
<name>A0A1E1L0V3_9HELO</name>
<dbReference type="OrthoDB" id="202415at2759"/>
<accession>A0A1E1L0V3</accession>
<dbReference type="AlphaFoldDB" id="A0A1E1L0V3"/>
<reference evidence="2" key="1">
    <citation type="submission" date="2016-03" db="EMBL/GenBank/DDBJ databases">
        <authorList>
            <person name="Guldener U."/>
        </authorList>
    </citation>
    <scope>NUCLEOTIDE SEQUENCE [LARGE SCALE GENOMIC DNA]</scope>
    <source>
        <strain evidence="2">04CH-RAC-A.6.1</strain>
    </source>
</reference>
<protein>
    <submittedName>
        <fullName evidence="1">Uncharacterized protein</fullName>
    </submittedName>
</protein>
<keyword evidence="2" id="KW-1185">Reference proteome</keyword>
<organism evidence="1 2">
    <name type="scientific">Rhynchosporium agropyri</name>
    <dbReference type="NCBI Taxonomy" id="914238"/>
    <lineage>
        <taxon>Eukaryota</taxon>
        <taxon>Fungi</taxon>
        <taxon>Dikarya</taxon>
        <taxon>Ascomycota</taxon>
        <taxon>Pezizomycotina</taxon>
        <taxon>Leotiomycetes</taxon>
        <taxon>Helotiales</taxon>
        <taxon>Ploettnerulaceae</taxon>
        <taxon>Rhynchosporium</taxon>
    </lineage>
</organism>
<gene>
    <name evidence="1" type="ORF">RAG0_10707</name>
</gene>
<evidence type="ECO:0000313" key="2">
    <source>
        <dbReference type="Proteomes" id="UP000178912"/>
    </source>
</evidence>
<sequence>MGISMFRGTRMGGKGVKEKVLRREDFGIYTFRLLLESARVIDDTRHTLGYSGNWSEMEKFDAKHPFPS</sequence>
<proteinExistence type="predicted"/>
<dbReference type="EMBL" id="FJUX01000067">
    <property type="protein sequence ID" value="CZT04151.1"/>
    <property type="molecule type" value="Genomic_DNA"/>
</dbReference>
<dbReference type="Proteomes" id="UP000178912">
    <property type="component" value="Unassembled WGS sequence"/>
</dbReference>